<evidence type="ECO:0000259" key="3">
    <source>
        <dbReference type="Pfam" id="PF00501"/>
    </source>
</evidence>
<dbReference type="PANTHER" id="PTHR24096">
    <property type="entry name" value="LONG-CHAIN-FATTY-ACID--COA LIGASE"/>
    <property type="match status" value="1"/>
</dbReference>
<dbReference type="PROSITE" id="PS00455">
    <property type="entry name" value="AMP_BINDING"/>
    <property type="match status" value="1"/>
</dbReference>
<proteinExistence type="inferred from homology"/>
<keyword evidence="2" id="KW-0436">Ligase</keyword>
<reference evidence="5 6" key="1">
    <citation type="submission" date="2023-11" db="EMBL/GenBank/DDBJ databases">
        <title>Genome sequence of Microbacterium rhizosphaerae KACC 19337.</title>
        <authorList>
            <person name="Choi H."/>
            <person name="Kim S."/>
            <person name="Kim Y."/>
            <person name="Kwon S.-W."/>
            <person name="Heo J."/>
        </authorList>
    </citation>
    <scope>NUCLEOTIDE SEQUENCE [LARGE SCALE GENOMIC DNA]</scope>
    <source>
        <strain evidence="5 6">KACC 19337</strain>
    </source>
</reference>
<evidence type="ECO:0000256" key="1">
    <source>
        <dbReference type="ARBA" id="ARBA00006432"/>
    </source>
</evidence>
<feature type="domain" description="AMP-binding enzyme C-terminal" evidence="4">
    <location>
        <begin position="441"/>
        <end position="516"/>
    </location>
</feature>
<evidence type="ECO:0000313" key="5">
    <source>
        <dbReference type="EMBL" id="WPR88689.1"/>
    </source>
</evidence>
<evidence type="ECO:0000259" key="4">
    <source>
        <dbReference type="Pfam" id="PF13193"/>
    </source>
</evidence>
<dbReference type="InterPro" id="IPR042099">
    <property type="entry name" value="ANL_N_sf"/>
</dbReference>
<feature type="domain" description="AMP-dependent synthetase/ligase" evidence="3">
    <location>
        <begin position="30"/>
        <end position="390"/>
    </location>
</feature>
<evidence type="ECO:0000313" key="6">
    <source>
        <dbReference type="Proteomes" id="UP001323798"/>
    </source>
</evidence>
<name>A0ABZ0SIK9_9MICO</name>
<dbReference type="PANTHER" id="PTHR24096:SF149">
    <property type="entry name" value="AMP-BINDING DOMAIN-CONTAINING PROTEIN-RELATED"/>
    <property type="match status" value="1"/>
</dbReference>
<evidence type="ECO:0000256" key="2">
    <source>
        <dbReference type="ARBA" id="ARBA00022598"/>
    </source>
</evidence>
<accession>A0ABZ0SIK9</accession>
<dbReference type="InterPro" id="IPR025110">
    <property type="entry name" value="AMP-bd_C"/>
</dbReference>
<dbReference type="Gene3D" id="3.40.50.12780">
    <property type="entry name" value="N-terminal domain of ligase-like"/>
    <property type="match status" value="1"/>
</dbReference>
<dbReference type="EMBL" id="CP139368">
    <property type="protein sequence ID" value="WPR88689.1"/>
    <property type="molecule type" value="Genomic_DNA"/>
</dbReference>
<organism evidence="5 6">
    <name type="scientific">Microbacterium rhizosphaerae</name>
    <dbReference type="NCBI Taxonomy" id="1678237"/>
    <lineage>
        <taxon>Bacteria</taxon>
        <taxon>Bacillati</taxon>
        <taxon>Actinomycetota</taxon>
        <taxon>Actinomycetes</taxon>
        <taxon>Micrococcales</taxon>
        <taxon>Microbacteriaceae</taxon>
        <taxon>Microbacterium</taxon>
    </lineage>
</organism>
<dbReference type="InterPro" id="IPR045851">
    <property type="entry name" value="AMP-bd_C_sf"/>
</dbReference>
<dbReference type="Proteomes" id="UP001323798">
    <property type="component" value="Chromosome"/>
</dbReference>
<dbReference type="Gene3D" id="3.30.300.30">
    <property type="match status" value="1"/>
</dbReference>
<dbReference type="Pfam" id="PF13193">
    <property type="entry name" value="AMP-binding_C"/>
    <property type="match status" value="1"/>
</dbReference>
<protein>
    <submittedName>
        <fullName evidence="5">AMP-binding protein</fullName>
    </submittedName>
</protein>
<dbReference type="SUPFAM" id="SSF56801">
    <property type="entry name" value="Acetyl-CoA synthetase-like"/>
    <property type="match status" value="1"/>
</dbReference>
<sequence length="530" mass="57000">MFTSLIPDVEIPELSVYDYLFASLTDEEQGLIALIDPATGEETTYGALRAQIDWFAGALAARGVGTETVVGLLCPNVPAFATVFHGALRAGATVTTINSLYTPGEIEKQLKDAGATWLMTVSPLLPQAQVAAQASGIPAERLIVLDGAPGHPNLRELLGEQRPAPEVSFDPATHIAVLPYSSGTTGIPKGVMLTHRNLVANVAQCRASLDLVSTDRVLAVLPFFHIYGMTVLLNLALRQRASLVTMPKFDLVEFLSNIQKYGCTYLYIAPPIAVALAKHPVVDQYDISTVHTVFSGAAPLDAETAEAAGRRIHAHVLQGYGMSESSPVSHAIPVGRPDIPVSSVGLLLPNMDAKIVDLDTGEEIVEFDESGFTARGELWMRGPNIMHGYLNQPQATADTVDEEGFLHTGDVAVYHSDGYFTIVDRAKELIKYKGYQIAPAELEALLLSHPKVMDAAVIGVLDEDRQEIPKAFVVTRAGSGLEADDVIAFVAANVAPHKKVRVVEFIEAIPKSSSGKILRKDLRAREAREA</sequence>
<comment type="similarity">
    <text evidence="1">Belongs to the ATP-dependent AMP-binding enzyme family.</text>
</comment>
<dbReference type="RefSeq" id="WP_320941408.1">
    <property type="nucleotide sequence ID" value="NZ_BAABEU010000006.1"/>
</dbReference>
<dbReference type="Pfam" id="PF00501">
    <property type="entry name" value="AMP-binding"/>
    <property type="match status" value="1"/>
</dbReference>
<dbReference type="InterPro" id="IPR020845">
    <property type="entry name" value="AMP-binding_CS"/>
</dbReference>
<dbReference type="InterPro" id="IPR000873">
    <property type="entry name" value="AMP-dep_synth/lig_dom"/>
</dbReference>
<gene>
    <name evidence="5" type="ORF">SM116_13030</name>
</gene>
<keyword evidence="6" id="KW-1185">Reference proteome</keyword>